<proteinExistence type="predicted"/>
<accession>A0A1S8A4V5</accession>
<dbReference type="EMBL" id="DF977446">
    <property type="protein sequence ID" value="GAW25127.1"/>
    <property type="molecule type" value="Genomic_DNA"/>
</dbReference>
<dbReference type="AlphaFoldDB" id="A0A1S8A4V5"/>
<evidence type="ECO:0000313" key="1">
    <source>
        <dbReference type="EMBL" id="GAW25127.1"/>
    </source>
</evidence>
<sequence>MHNDSTYILGQFSELAAFAVIPPERGGASTKFPNKHVIARPSRQARHATG</sequence>
<dbReference type="Proteomes" id="UP000054516">
    <property type="component" value="Unassembled WGS sequence"/>
</dbReference>
<keyword evidence="2" id="KW-1185">Reference proteome</keyword>
<name>A0A1S8A4V5_ROSNE</name>
<reference evidence="1" key="1">
    <citation type="submission" date="2016-03" db="EMBL/GenBank/DDBJ databases">
        <title>Draft genome sequence of Rosellinia necatrix.</title>
        <authorList>
            <person name="Kanematsu S."/>
        </authorList>
    </citation>
    <scope>NUCLEOTIDE SEQUENCE [LARGE SCALE GENOMIC DNA]</scope>
    <source>
        <strain evidence="1">W97</strain>
    </source>
</reference>
<evidence type="ECO:0000313" key="2">
    <source>
        <dbReference type="Proteomes" id="UP000054516"/>
    </source>
</evidence>
<gene>
    <name evidence="1" type="ORF">SAMD00023353_0105240</name>
</gene>
<protein>
    <submittedName>
        <fullName evidence="1">Uncharacterized protein</fullName>
    </submittedName>
</protein>
<organism evidence="1">
    <name type="scientific">Rosellinia necatrix</name>
    <name type="common">White root-rot fungus</name>
    <dbReference type="NCBI Taxonomy" id="77044"/>
    <lineage>
        <taxon>Eukaryota</taxon>
        <taxon>Fungi</taxon>
        <taxon>Dikarya</taxon>
        <taxon>Ascomycota</taxon>
        <taxon>Pezizomycotina</taxon>
        <taxon>Sordariomycetes</taxon>
        <taxon>Xylariomycetidae</taxon>
        <taxon>Xylariales</taxon>
        <taxon>Xylariaceae</taxon>
        <taxon>Rosellinia</taxon>
    </lineage>
</organism>